<dbReference type="RefSeq" id="WP_187719525.1">
    <property type="nucleotide sequence ID" value="NZ_JACTAH010000003.1"/>
</dbReference>
<dbReference type="PROSITE" id="PS50113">
    <property type="entry name" value="PAC"/>
    <property type="match status" value="1"/>
</dbReference>
<dbReference type="Pfam" id="PF12860">
    <property type="entry name" value="PAS_7"/>
    <property type="match status" value="1"/>
</dbReference>
<reference evidence="9" key="1">
    <citation type="submission" date="2023-07" db="EMBL/GenBank/DDBJ databases">
        <title>Thauera sp. CAU 1555 isolated from sand of Yaerae Beach.</title>
        <authorList>
            <person name="Kim W."/>
        </authorList>
    </citation>
    <scope>NUCLEOTIDE SEQUENCE [LARGE SCALE GENOMIC DNA]</scope>
    <source>
        <strain evidence="9">CAU 1555</strain>
    </source>
</reference>
<sequence>MAAPVRAADGGFADAWASTFPATTLFLLLSALLGLFVLGAAAVALVRANRRLAQALADRRRDEAIMRSTMENMAEAVIMVDGRLRLTSFNQRFADITGFDPAFLANKPPYAEILRLWAGENRLPDELLERAMQRARTREPFRHTFEHRGRDYEGKHVPLPGGGFVRTISDVTEQHRAEEVLRDSEARLRQLLALAPTAILVSDARDGRVLFVNQKAAETAGLSVEAFRSRTVFDFYLHGEDRIRLQQMLNQHGSVSDFELRLLRASGEPIWALVSAMLGEFGGRPAVIAAINDITARKHMEDELERAREELEAANQQMRRANTELAEAASTDRLTGLANRRRLEDTAEAELSRSRRHRHPLSVVLFDVDWFKSVNDRFGHEVGDAVLREVATRLGGQVRASDLLARWGGEEFLLLAPATGLAEALALAEKMRRLIDGTPFPVAGQLSASFGVAQYNGSEMFSTLVARADRALYRAKDGGRNRVEWAGEDERVGT</sequence>
<dbReference type="SMART" id="SM00091">
    <property type="entry name" value="PAS"/>
    <property type="match status" value="2"/>
</dbReference>
<evidence type="ECO:0000259" key="7">
    <source>
        <dbReference type="PROSITE" id="PS50887"/>
    </source>
</evidence>
<dbReference type="SUPFAM" id="SSF55785">
    <property type="entry name" value="PYP-like sensor domain (PAS domain)"/>
    <property type="match status" value="2"/>
</dbReference>
<dbReference type="PANTHER" id="PTHR45138">
    <property type="entry name" value="REGULATORY COMPONENTS OF SENSORY TRANSDUCTION SYSTEM"/>
    <property type="match status" value="1"/>
</dbReference>
<accession>A0ABR9BGX2</accession>
<dbReference type="Pfam" id="PF00990">
    <property type="entry name" value="GGDEF"/>
    <property type="match status" value="1"/>
</dbReference>
<evidence type="ECO:0000256" key="3">
    <source>
        <dbReference type="SAM" id="Coils"/>
    </source>
</evidence>
<feature type="domain" description="PAS" evidence="5">
    <location>
        <begin position="184"/>
        <end position="251"/>
    </location>
</feature>
<gene>
    <name evidence="8" type="ORF">IFO67_17530</name>
</gene>
<evidence type="ECO:0000256" key="2">
    <source>
        <dbReference type="ARBA" id="ARBA00034247"/>
    </source>
</evidence>
<dbReference type="Gene3D" id="3.30.70.270">
    <property type="match status" value="1"/>
</dbReference>
<dbReference type="InterPro" id="IPR050469">
    <property type="entry name" value="Diguanylate_Cyclase"/>
</dbReference>
<evidence type="ECO:0000256" key="4">
    <source>
        <dbReference type="SAM" id="Phobius"/>
    </source>
</evidence>
<dbReference type="NCBIfam" id="TIGR00229">
    <property type="entry name" value="sensory_box"/>
    <property type="match status" value="2"/>
</dbReference>
<dbReference type="InterPro" id="IPR035965">
    <property type="entry name" value="PAS-like_dom_sf"/>
</dbReference>
<evidence type="ECO:0000256" key="1">
    <source>
        <dbReference type="ARBA" id="ARBA00012528"/>
    </source>
</evidence>
<dbReference type="Gene3D" id="3.30.450.20">
    <property type="entry name" value="PAS domain"/>
    <property type="match status" value="2"/>
</dbReference>
<feature type="domain" description="PAC" evidence="6">
    <location>
        <begin position="256"/>
        <end position="306"/>
    </location>
</feature>
<dbReference type="Pfam" id="PF13426">
    <property type="entry name" value="PAS_9"/>
    <property type="match status" value="1"/>
</dbReference>
<proteinExistence type="predicted"/>
<comment type="caution">
    <text evidence="8">The sequence shown here is derived from an EMBL/GenBank/DDBJ whole genome shotgun (WGS) entry which is preliminary data.</text>
</comment>
<dbReference type="PANTHER" id="PTHR45138:SF9">
    <property type="entry name" value="DIGUANYLATE CYCLASE DGCM-RELATED"/>
    <property type="match status" value="1"/>
</dbReference>
<keyword evidence="3" id="KW-0175">Coiled coil</keyword>
<feature type="domain" description="GGDEF" evidence="7">
    <location>
        <begin position="359"/>
        <end position="488"/>
    </location>
</feature>
<dbReference type="EC" id="2.7.7.65" evidence="1"/>
<keyword evidence="4" id="KW-0812">Transmembrane</keyword>
<comment type="catalytic activity">
    <reaction evidence="2">
        <text>2 GTP = 3',3'-c-di-GMP + 2 diphosphate</text>
        <dbReference type="Rhea" id="RHEA:24898"/>
        <dbReference type="ChEBI" id="CHEBI:33019"/>
        <dbReference type="ChEBI" id="CHEBI:37565"/>
        <dbReference type="ChEBI" id="CHEBI:58805"/>
        <dbReference type="EC" id="2.7.7.65"/>
    </reaction>
</comment>
<evidence type="ECO:0000259" key="5">
    <source>
        <dbReference type="PROSITE" id="PS50112"/>
    </source>
</evidence>
<dbReference type="InterPro" id="IPR000700">
    <property type="entry name" value="PAS-assoc_C"/>
</dbReference>
<dbReference type="PROSITE" id="PS50112">
    <property type="entry name" value="PAS"/>
    <property type="match status" value="2"/>
</dbReference>
<dbReference type="InterPro" id="IPR043128">
    <property type="entry name" value="Rev_trsase/Diguanyl_cyclase"/>
</dbReference>
<dbReference type="SMART" id="SM00267">
    <property type="entry name" value="GGDEF"/>
    <property type="match status" value="1"/>
</dbReference>
<evidence type="ECO:0000313" key="8">
    <source>
        <dbReference type="EMBL" id="MBD8504697.1"/>
    </source>
</evidence>
<dbReference type="EMBL" id="JACYTO010000003">
    <property type="protein sequence ID" value="MBD8504697.1"/>
    <property type="molecule type" value="Genomic_DNA"/>
</dbReference>
<organism evidence="8 9">
    <name type="scientific">Thauera sedimentorum</name>
    <dbReference type="NCBI Taxonomy" id="2767595"/>
    <lineage>
        <taxon>Bacteria</taxon>
        <taxon>Pseudomonadati</taxon>
        <taxon>Pseudomonadota</taxon>
        <taxon>Betaproteobacteria</taxon>
        <taxon>Rhodocyclales</taxon>
        <taxon>Zoogloeaceae</taxon>
        <taxon>Thauera</taxon>
    </lineage>
</organism>
<feature type="coiled-coil region" evidence="3">
    <location>
        <begin position="297"/>
        <end position="331"/>
    </location>
</feature>
<keyword evidence="4" id="KW-0472">Membrane</keyword>
<name>A0ABR9BGX2_9RHOO</name>
<dbReference type="InterPro" id="IPR029787">
    <property type="entry name" value="Nucleotide_cyclase"/>
</dbReference>
<dbReference type="PROSITE" id="PS50887">
    <property type="entry name" value="GGDEF"/>
    <property type="match status" value="1"/>
</dbReference>
<evidence type="ECO:0000313" key="9">
    <source>
        <dbReference type="Proteomes" id="UP000603602"/>
    </source>
</evidence>
<feature type="domain" description="PAS" evidence="5">
    <location>
        <begin position="62"/>
        <end position="114"/>
    </location>
</feature>
<dbReference type="NCBIfam" id="TIGR00254">
    <property type="entry name" value="GGDEF"/>
    <property type="match status" value="1"/>
</dbReference>
<keyword evidence="9" id="KW-1185">Reference proteome</keyword>
<keyword evidence="4" id="KW-1133">Transmembrane helix</keyword>
<evidence type="ECO:0000259" key="6">
    <source>
        <dbReference type="PROSITE" id="PS50113"/>
    </source>
</evidence>
<feature type="transmembrane region" description="Helical" evidence="4">
    <location>
        <begin position="25"/>
        <end position="46"/>
    </location>
</feature>
<protein>
    <recommendedName>
        <fullName evidence="1">diguanylate cyclase</fullName>
        <ecNumber evidence="1">2.7.7.65</ecNumber>
    </recommendedName>
</protein>
<dbReference type="CDD" id="cd00130">
    <property type="entry name" value="PAS"/>
    <property type="match status" value="2"/>
</dbReference>
<dbReference type="CDD" id="cd01949">
    <property type="entry name" value="GGDEF"/>
    <property type="match status" value="1"/>
</dbReference>
<dbReference type="Proteomes" id="UP000603602">
    <property type="component" value="Unassembled WGS sequence"/>
</dbReference>
<dbReference type="SUPFAM" id="SSF55073">
    <property type="entry name" value="Nucleotide cyclase"/>
    <property type="match status" value="1"/>
</dbReference>
<dbReference type="InterPro" id="IPR000014">
    <property type="entry name" value="PAS"/>
</dbReference>
<dbReference type="InterPro" id="IPR000160">
    <property type="entry name" value="GGDEF_dom"/>
</dbReference>